<comment type="subcellular location">
    <subcellularLocation>
        <location evidence="5 7">Cytoplasm</location>
    </subcellularLocation>
</comment>
<comment type="catalytic activity">
    <reaction evidence="5 7">
        <text>AMP + ATP = 2 ADP</text>
        <dbReference type="Rhea" id="RHEA:12973"/>
        <dbReference type="ChEBI" id="CHEBI:30616"/>
        <dbReference type="ChEBI" id="CHEBI:456215"/>
        <dbReference type="ChEBI" id="CHEBI:456216"/>
        <dbReference type="EC" id="2.7.4.3"/>
    </reaction>
</comment>
<keyword evidence="5" id="KW-0963">Cytoplasm</keyword>
<comment type="function">
    <text evidence="5">Catalyzes the reversible transfer of the terminal phosphate group between ATP and AMP. Plays an important role in cellular energy homeostasis and in adenine nucleotide metabolism.</text>
</comment>
<keyword evidence="1 5" id="KW-0808">Transferase</keyword>
<reference evidence="8 9" key="1">
    <citation type="submission" date="2014-09" db="EMBL/GenBank/DDBJ databases">
        <title>Sporocytophaga myxococcoides PG-01 genome sequencing.</title>
        <authorList>
            <person name="Liu L."/>
            <person name="Gao P.J."/>
            <person name="Chen G.J."/>
            <person name="Wang L.S."/>
        </authorList>
    </citation>
    <scope>NUCLEOTIDE SEQUENCE [LARGE SCALE GENOMIC DNA]</scope>
    <source>
        <strain evidence="8 9">PG-01</strain>
    </source>
</reference>
<dbReference type="InterPro" id="IPR033690">
    <property type="entry name" value="Adenylat_kinase_CS"/>
</dbReference>
<feature type="binding site" evidence="5">
    <location>
        <begin position="85"/>
        <end position="88"/>
    </location>
    <ligand>
        <name>AMP</name>
        <dbReference type="ChEBI" id="CHEBI:456215"/>
    </ligand>
</feature>
<dbReference type="SUPFAM" id="SSF52540">
    <property type="entry name" value="P-loop containing nucleoside triphosphate hydrolases"/>
    <property type="match status" value="1"/>
</dbReference>
<dbReference type="GO" id="GO:0044209">
    <property type="term" value="P:AMP salvage"/>
    <property type="evidence" value="ECO:0007669"/>
    <property type="project" value="UniProtKB-UniRule"/>
</dbReference>
<dbReference type="InterPro" id="IPR027417">
    <property type="entry name" value="P-loop_NTPase"/>
</dbReference>
<dbReference type="InterPro" id="IPR000850">
    <property type="entry name" value="Adenylat/UMP-CMP_kin"/>
</dbReference>
<dbReference type="CDD" id="cd01428">
    <property type="entry name" value="ADK"/>
    <property type="match status" value="1"/>
</dbReference>
<feature type="binding site" evidence="5">
    <location>
        <position position="92"/>
    </location>
    <ligand>
        <name>AMP</name>
        <dbReference type="ChEBI" id="CHEBI:456215"/>
    </ligand>
</feature>
<dbReference type="GO" id="GO:0004017">
    <property type="term" value="F:AMP kinase activity"/>
    <property type="evidence" value="ECO:0007669"/>
    <property type="project" value="UniProtKB-UniRule"/>
</dbReference>
<evidence type="ECO:0000256" key="3">
    <source>
        <dbReference type="ARBA" id="ARBA00022741"/>
    </source>
</evidence>
<evidence type="ECO:0000256" key="7">
    <source>
        <dbReference type="RuleBase" id="RU003331"/>
    </source>
</evidence>
<dbReference type="AlphaFoldDB" id="A0A098LA85"/>
<evidence type="ECO:0000256" key="5">
    <source>
        <dbReference type="HAMAP-Rule" id="MF_00235"/>
    </source>
</evidence>
<accession>A0A098LA85</accession>
<keyword evidence="4 5" id="KW-0418">Kinase</keyword>
<dbReference type="PANTHER" id="PTHR23359">
    <property type="entry name" value="NUCLEOTIDE KINASE"/>
    <property type="match status" value="1"/>
</dbReference>
<dbReference type="HAMAP" id="MF_00235">
    <property type="entry name" value="Adenylate_kinase_Adk"/>
    <property type="match status" value="1"/>
</dbReference>
<dbReference type="Gene3D" id="3.40.50.300">
    <property type="entry name" value="P-loop containing nucleotide triphosphate hydrolases"/>
    <property type="match status" value="1"/>
</dbReference>
<dbReference type="NCBIfam" id="NF011104">
    <property type="entry name" value="PRK14531.1"/>
    <property type="match status" value="1"/>
</dbReference>
<evidence type="ECO:0000313" key="8">
    <source>
        <dbReference type="EMBL" id="GAL83800.1"/>
    </source>
</evidence>
<feature type="region of interest" description="NMP" evidence="5">
    <location>
        <begin position="30"/>
        <end position="59"/>
    </location>
</feature>
<feature type="binding site" evidence="5">
    <location>
        <begin position="57"/>
        <end position="59"/>
    </location>
    <ligand>
        <name>AMP</name>
        <dbReference type="ChEBI" id="CHEBI:456215"/>
    </ligand>
</feature>
<keyword evidence="3 5" id="KW-0547">Nucleotide-binding</keyword>
<name>A0A098LA85_9BACT</name>
<evidence type="ECO:0000256" key="2">
    <source>
        <dbReference type="ARBA" id="ARBA00022727"/>
    </source>
</evidence>
<sequence>MNIILFGPPYAGKGTQSQNIIEKYGLIHLSTGDLLRAEMKEGTELGKSAQKLINDGFLVPDEVVIGMINNKIKSNKHSKGFIFDGFPRTVPQAGALDHLCKENGISINVVIGLTVEKDELTKRAVLRGQTSNRADDKDPVVIGKRIVVYQEETAPVANYYQKKGIYEEVDGMNTIEQVFRDISVILDSVKK</sequence>
<dbReference type="GO" id="GO:0005524">
    <property type="term" value="F:ATP binding"/>
    <property type="evidence" value="ECO:0007669"/>
    <property type="project" value="UniProtKB-UniRule"/>
</dbReference>
<evidence type="ECO:0000256" key="4">
    <source>
        <dbReference type="ARBA" id="ARBA00022777"/>
    </source>
</evidence>
<dbReference type="eggNOG" id="COG0563">
    <property type="taxonomic scope" value="Bacteria"/>
</dbReference>
<dbReference type="PRINTS" id="PR00094">
    <property type="entry name" value="ADENYLTKNASE"/>
</dbReference>
<dbReference type="EMBL" id="BBLT01000002">
    <property type="protein sequence ID" value="GAL83800.1"/>
    <property type="molecule type" value="Genomic_DNA"/>
</dbReference>
<protein>
    <recommendedName>
        <fullName evidence="5 7">Adenylate kinase</fullName>
        <shortName evidence="5">AK</shortName>
        <ecNumber evidence="5 7">2.7.4.3</ecNumber>
    </recommendedName>
    <alternativeName>
        <fullName evidence="5">ATP-AMP transphosphorylase</fullName>
    </alternativeName>
    <alternativeName>
        <fullName evidence="5">ATP:AMP phosphotransferase</fullName>
    </alternativeName>
    <alternativeName>
        <fullName evidence="5">Adenylate monophosphate kinase</fullName>
    </alternativeName>
</protein>
<dbReference type="Proteomes" id="UP000030185">
    <property type="component" value="Unassembled WGS sequence"/>
</dbReference>
<feature type="binding site" evidence="5">
    <location>
        <position position="127"/>
    </location>
    <ligand>
        <name>ATP</name>
        <dbReference type="ChEBI" id="CHEBI:30616"/>
    </ligand>
</feature>
<evidence type="ECO:0000313" key="9">
    <source>
        <dbReference type="Proteomes" id="UP000030185"/>
    </source>
</evidence>
<evidence type="ECO:0000256" key="1">
    <source>
        <dbReference type="ARBA" id="ARBA00022679"/>
    </source>
</evidence>
<comment type="similarity">
    <text evidence="5 6">Belongs to the adenylate kinase family.</text>
</comment>
<evidence type="ECO:0000256" key="6">
    <source>
        <dbReference type="RuleBase" id="RU003330"/>
    </source>
</evidence>
<dbReference type="Pfam" id="PF00406">
    <property type="entry name" value="ADK"/>
    <property type="match status" value="1"/>
</dbReference>
<dbReference type="UniPathway" id="UPA00588">
    <property type="reaction ID" value="UER00649"/>
</dbReference>
<comment type="domain">
    <text evidence="5">Consists of three domains, a large central CORE domain and two small peripheral domains, NMPbind and LID, which undergo movements during catalysis. The LID domain closes over the site of phosphoryl transfer upon ATP binding. Assembling and dissambling the active center during each catalytic cycle provides an effective means to prevent ATP hydrolysis.</text>
</comment>
<comment type="pathway">
    <text evidence="5">Purine metabolism; AMP biosynthesis via salvage pathway; AMP from ADP: step 1/1.</text>
</comment>
<dbReference type="STRING" id="153721.MYP_1028"/>
<keyword evidence="9" id="KW-1185">Reference proteome</keyword>
<feature type="binding site" evidence="5">
    <location>
        <position position="145"/>
    </location>
    <ligand>
        <name>AMP</name>
        <dbReference type="ChEBI" id="CHEBI:456215"/>
    </ligand>
</feature>
<proteinExistence type="inferred from homology"/>
<organism evidence="8 9">
    <name type="scientific">Sporocytophaga myxococcoides</name>
    <dbReference type="NCBI Taxonomy" id="153721"/>
    <lineage>
        <taxon>Bacteria</taxon>
        <taxon>Pseudomonadati</taxon>
        <taxon>Bacteroidota</taxon>
        <taxon>Cytophagia</taxon>
        <taxon>Cytophagales</taxon>
        <taxon>Cytophagaceae</taxon>
        <taxon>Sporocytophaga</taxon>
    </lineage>
</organism>
<keyword evidence="5 7" id="KW-0067">ATP-binding</keyword>
<comment type="caution">
    <text evidence="8">The sequence shown here is derived from an EMBL/GenBank/DDBJ whole genome shotgun (WGS) entry which is preliminary data.</text>
</comment>
<feature type="binding site" evidence="5">
    <location>
        <position position="36"/>
    </location>
    <ligand>
        <name>AMP</name>
        <dbReference type="ChEBI" id="CHEBI:456215"/>
    </ligand>
</feature>
<comment type="caution">
    <text evidence="5">Lacks conserved residue(s) required for the propagation of feature annotation.</text>
</comment>
<dbReference type="NCBIfam" id="NF001381">
    <property type="entry name" value="PRK00279.1-3"/>
    <property type="match status" value="1"/>
</dbReference>
<dbReference type="EC" id="2.7.4.3" evidence="5 7"/>
<keyword evidence="2 5" id="KW-0545">Nucleotide biosynthesis</keyword>
<comment type="subunit">
    <text evidence="5 7">Monomer.</text>
</comment>
<feature type="binding site" evidence="5">
    <location>
        <position position="133"/>
    </location>
    <ligand>
        <name>AMP</name>
        <dbReference type="ChEBI" id="CHEBI:456215"/>
    </ligand>
</feature>
<feature type="binding site" evidence="5">
    <location>
        <position position="173"/>
    </location>
    <ligand>
        <name>ATP</name>
        <dbReference type="ChEBI" id="CHEBI:30616"/>
    </ligand>
</feature>
<dbReference type="PROSITE" id="PS00113">
    <property type="entry name" value="ADENYLATE_KINASE"/>
    <property type="match status" value="1"/>
</dbReference>
<feature type="binding site" evidence="5">
    <location>
        <position position="31"/>
    </location>
    <ligand>
        <name>AMP</name>
        <dbReference type="ChEBI" id="CHEBI:456215"/>
    </ligand>
</feature>
<dbReference type="GO" id="GO:0005737">
    <property type="term" value="C:cytoplasm"/>
    <property type="evidence" value="ECO:0007669"/>
    <property type="project" value="UniProtKB-SubCell"/>
</dbReference>
<gene>
    <name evidence="5" type="primary">adk</name>
    <name evidence="8" type="ORF">MYP_1028</name>
</gene>
<dbReference type="NCBIfam" id="NF011105">
    <property type="entry name" value="PRK14532.1"/>
    <property type="match status" value="1"/>
</dbReference>
<dbReference type="NCBIfam" id="NF011100">
    <property type="entry name" value="PRK14527.1"/>
    <property type="match status" value="1"/>
</dbReference>